<evidence type="ECO:0000256" key="12">
    <source>
        <dbReference type="PROSITE-ProRule" id="PRU00125"/>
    </source>
</evidence>
<keyword evidence="13" id="KW-0175">Coiled coil</keyword>
<feature type="compositionally biased region" description="Pro residues" evidence="14">
    <location>
        <begin position="738"/>
        <end position="753"/>
    </location>
</feature>
<evidence type="ECO:0000259" key="15">
    <source>
        <dbReference type="PROSITE" id="PS50023"/>
    </source>
</evidence>
<evidence type="ECO:0000256" key="6">
    <source>
        <dbReference type="ARBA" id="ARBA00022737"/>
    </source>
</evidence>
<dbReference type="PANTHER" id="PTHR24216">
    <property type="entry name" value="PAXILLIN-RELATED"/>
    <property type="match status" value="1"/>
</dbReference>
<dbReference type="FunFam" id="2.10.110.10:FF:000008">
    <property type="entry name" value="Paxillin isoform 1"/>
    <property type="match status" value="1"/>
</dbReference>
<feature type="domain" description="LIM zinc-binding" evidence="15">
    <location>
        <begin position="930"/>
        <end position="989"/>
    </location>
</feature>
<evidence type="ECO:0000256" key="7">
    <source>
        <dbReference type="ARBA" id="ARBA00022833"/>
    </source>
</evidence>
<keyword evidence="3" id="KW-0963">Cytoplasm</keyword>
<dbReference type="AlphaFoldDB" id="A0A8J4Y174"/>
<keyword evidence="17" id="KW-1185">Reference proteome</keyword>
<dbReference type="Proteomes" id="UP000770661">
    <property type="component" value="Unassembled WGS sequence"/>
</dbReference>
<keyword evidence="7 12" id="KW-0862">Zinc</keyword>
<dbReference type="InterPro" id="IPR001781">
    <property type="entry name" value="Znf_LIM"/>
</dbReference>
<evidence type="ECO:0000313" key="16">
    <source>
        <dbReference type="EMBL" id="KAG0718107.1"/>
    </source>
</evidence>
<evidence type="ECO:0000256" key="3">
    <source>
        <dbReference type="ARBA" id="ARBA00022490"/>
    </source>
</evidence>
<evidence type="ECO:0000256" key="4">
    <source>
        <dbReference type="ARBA" id="ARBA00022553"/>
    </source>
</evidence>
<accession>A0A8J4Y174</accession>
<feature type="region of interest" description="Disordered" evidence="14">
    <location>
        <begin position="445"/>
        <end position="484"/>
    </location>
</feature>
<dbReference type="Gene3D" id="2.10.110.10">
    <property type="entry name" value="Cysteine Rich Protein"/>
    <property type="match status" value="4"/>
</dbReference>
<dbReference type="PROSITE" id="PS50023">
    <property type="entry name" value="LIM_DOMAIN_2"/>
    <property type="match status" value="4"/>
</dbReference>
<evidence type="ECO:0000256" key="8">
    <source>
        <dbReference type="ARBA" id="ARBA00022949"/>
    </source>
</evidence>
<feature type="compositionally biased region" description="Basic and acidic residues" evidence="14">
    <location>
        <begin position="519"/>
        <end position="531"/>
    </location>
</feature>
<sequence>MYEIHITKGKLDNLELKEEKSDTNKELVKTECSVREIEHSEGGKKIIEENIEIEEVIKIYIDIETAQKNLIVSKDSQTHRIDRERVDVQKIGNKSLQRELTEVEEHVEETEERKKWETVEVDVHKLGNKSLQQGLTEVEEHVEETEERKKWETVEVDVHKLGNKSLQQGLTEVEEHVEETEERKKWETVEVDVYKLGNKSLQQGLTEVEEHVEETDERKKWETVEEKYIHALLADLQNTITPTQAATSPAPAHHHNGHDMYRQERVEEVRTEQRGGEGAPPKSAALNNNLSELDTLLEDLNHARYSGFKETCGDNSILSRSMFPFMTTNLSKLSEVRLALLAFVMSAPWENSLSTAAELSMAVLTVAPTVTTFNLPTLLAVADVHPSRQHAAIRLTCAFLRKTEPVTNGAVNGSRPSVDSLLDELNSVDTNNHEVVEHHTVHKEFRTTHQTQPSRAPPPQAVPVPAVVSRPAVPSQASASSATKELDDLMASLSDFKVKEGTEAAPGGDRTSATVPQITREEKTEVKRMEVDVSTSSNRVEARTGGRGRTPPPRPPVPDDRDLLAVPPPRPPAPCSYAGTPAPPPEAFLYGAPLVSSVPAHHGVPRSPADDPFVRPPSGGPVKRNDTAYRWVTDATKYEMTEVVDDKQVEEKQVEPMRTGPPPRLYFPNPATDMISCEKQEKLRSPALVRKLLVNASSLQTQVDSAYARPQKPNKSPSPPAPAPVLSAASPLKELAPTPIPKEPTPSPTPPPANQLDSMLGSLASHMTEQGVTTTQKGSCTACAKPIVGQVITALGKTWHPEHFTCTHCNQELGTKNFFEREGRPYCETDYHDLFSPRCAYCNGPILDSPSNTSSPHPPSSSCRNVYSFKHLLTTSSFLFLQKCVTALDKTWHPKHFFCTQCGNTFGDEGYHERDGKPYCREDYYNMFAPKCGGCNSPIMENYISALNAQWHPECFVCRDCRQPFNGGSFFDHEGMPYCETHYHAKRGSLCAGCSKPITGRCITAMFRKYHPEHFVCSFCLKQLNKGTFKEQNDKPYCHVCFDKLFG</sequence>
<dbReference type="GO" id="GO:0005856">
    <property type="term" value="C:cytoskeleton"/>
    <property type="evidence" value="ECO:0007669"/>
    <property type="project" value="UniProtKB-SubCell"/>
</dbReference>
<dbReference type="CDD" id="cd09337">
    <property type="entry name" value="LIM2_Paxillin_like"/>
    <property type="match status" value="1"/>
</dbReference>
<dbReference type="GO" id="GO:0005925">
    <property type="term" value="C:focal adhesion"/>
    <property type="evidence" value="ECO:0007669"/>
    <property type="project" value="UniProtKB-SubCell"/>
</dbReference>
<reference evidence="16" key="1">
    <citation type="submission" date="2020-07" db="EMBL/GenBank/DDBJ databases">
        <title>The High-quality genome of the commercially important snow crab, Chionoecetes opilio.</title>
        <authorList>
            <person name="Jeong J.-H."/>
            <person name="Ryu S."/>
        </authorList>
    </citation>
    <scope>NUCLEOTIDE SEQUENCE</scope>
    <source>
        <strain evidence="16">MADBK_172401_WGS</strain>
        <tissue evidence="16">Digestive gland</tissue>
    </source>
</reference>
<keyword evidence="8" id="KW-0965">Cell junction</keyword>
<feature type="region of interest" description="Disordered" evidence="14">
    <location>
        <begin position="602"/>
        <end position="625"/>
    </location>
</feature>
<dbReference type="SMART" id="SM00132">
    <property type="entry name" value="LIM"/>
    <property type="match status" value="4"/>
</dbReference>
<keyword evidence="10" id="KW-0206">Cytoskeleton</keyword>
<evidence type="ECO:0000256" key="11">
    <source>
        <dbReference type="ARBA" id="ARBA00037833"/>
    </source>
</evidence>
<feature type="region of interest" description="Disordered" evidence="14">
    <location>
        <begin position="499"/>
        <end position="572"/>
    </location>
</feature>
<dbReference type="OrthoDB" id="15567at2759"/>
<dbReference type="CDD" id="cd09338">
    <property type="entry name" value="LIM3_Paxillin_like"/>
    <property type="match status" value="1"/>
</dbReference>
<dbReference type="CDD" id="cd09336">
    <property type="entry name" value="LIM1_Paxillin_like"/>
    <property type="match status" value="1"/>
</dbReference>
<keyword evidence="6" id="KW-0677">Repeat</keyword>
<keyword evidence="9 12" id="KW-0440">LIM domain</keyword>
<dbReference type="EMBL" id="JACEEZ010016650">
    <property type="protein sequence ID" value="KAG0718107.1"/>
    <property type="molecule type" value="Genomic_DNA"/>
</dbReference>
<comment type="caution">
    <text evidence="16">The sequence shown here is derived from an EMBL/GenBank/DDBJ whole genome shotgun (WGS) entry which is preliminary data.</text>
</comment>
<feature type="region of interest" description="Disordered" evidence="14">
    <location>
        <begin position="267"/>
        <end position="286"/>
    </location>
</feature>
<feature type="region of interest" description="Disordered" evidence="14">
    <location>
        <begin position="649"/>
        <end position="668"/>
    </location>
</feature>
<dbReference type="Pfam" id="PF03535">
    <property type="entry name" value="Paxillin"/>
    <property type="match status" value="1"/>
</dbReference>
<proteinExistence type="predicted"/>
<dbReference type="FunFam" id="2.10.110.10:FF:000018">
    <property type="entry name" value="Paxillin isoform 1"/>
    <property type="match status" value="1"/>
</dbReference>
<dbReference type="Pfam" id="PF00412">
    <property type="entry name" value="LIM"/>
    <property type="match status" value="4"/>
</dbReference>
<feature type="coiled-coil region" evidence="13">
    <location>
        <begin position="93"/>
        <end position="218"/>
    </location>
</feature>
<feature type="region of interest" description="Disordered" evidence="14">
    <location>
        <begin position="703"/>
        <end position="758"/>
    </location>
</feature>
<dbReference type="InterPro" id="IPR001904">
    <property type="entry name" value="Paxillin_Lim_dom4"/>
</dbReference>
<dbReference type="GO" id="GO:0046872">
    <property type="term" value="F:metal ion binding"/>
    <property type="evidence" value="ECO:0007669"/>
    <property type="project" value="UniProtKB-KW"/>
</dbReference>
<comment type="subcellular location">
    <subcellularLocation>
        <location evidence="2">Cell junction</location>
        <location evidence="2">Focal adhesion</location>
    </subcellularLocation>
    <subcellularLocation>
        <location evidence="1">Cytoplasm</location>
        <location evidence="1">Cytoskeleton</location>
    </subcellularLocation>
    <subcellularLocation>
        <location evidence="11">Cytoplasm</location>
        <location evidence="11">Myofibril</location>
        <location evidence="11">Sarcomere</location>
        <location evidence="11">M line</location>
    </subcellularLocation>
</comment>
<protein>
    <submittedName>
        <fullName evidence="16">Paxillin</fullName>
    </submittedName>
</protein>
<dbReference type="GO" id="GO:0055120">
    <property type="term" value="C:striated muscle dense body"/>
    <property type="evidence" value="ECO:0007669"/>
    <property type="project" value="UniProtKB-ARBA"/>
</dbReference>
<keyword evidence="4" id="KW-0597">Phosphoprotein</keyword>
<feature type="domain" description="LIM zinc-binding" evidence="15">
    <location>
        <begin position="990"/>
        <end position="1047"/>
    </location>
</feature>
<dbReference type="PRINTS" id="PR01217">
    <property type="entry name" value="PRICHEXTENSN"/>
</dbReference>
<evidence type="ECO:0000313" key="17">
    <source>
        <dbReference type="Proteomes" id="UP000770661"/>
    </source>
</evidence>
<dbReference type="SUPFAM" id="SSF57716">
    <property type="entry name" value="Glucocorticoid receptor-like (DNA-binding domain)"/>
    <property type="match status" value="5"/>
</dbReference>
<name>A0A8J4Y174_CHIOP</name>
<dbReference type="PANTHER" id="PTHR24216:SF8">
    <property type="entry name" value="PAXILLIN, ISOFORM F"/>
    <property type="match status" value="1"/>
</dbReference>
<evidence type="ECO:0000256" key="9">
    <source>
        <dbReference type="ARBA" id="ARBA00023038"/>
    </source>
</evidence>
<evidence type="ECO:0000256" key="2">
    <source>
        <dbReference type="ARBA" id="ARBA00004246"/>
    </source>
</evidence>
<feature type="domain" description="LIM zinc-binding" evidence="15">
    <location>
        <begin position="778"/>
        <end position="837"/>
    </location>
</feature>
<organism evidence="16 17">
    <name type="scientific">Chionoecetes opilio</name>
    <name type="common">Atlantic snow crab</name>
    <name type="synonym">Cancer opilio</name>
    <dbReference type="NCBI Taxonomy" id="41210"/>
    <lineage>
        <taxon>Eukaryota</taxon>
        <taxon>Metazoa</taxon>
        <taxon>Ecdysozoa</taxon>
        <taxon>Arthropoda</taxon>
        <taxon>Crustacea</taxon>
        <taxon>Multicrustacea</taxon>
        <taxon>Malacostraca</taxon>
        <taxon>Eumalacostraca</taxon>
        <taxon>Eucarida</taxon>
        <taxon>Decapoda</taxon>
        <taxon>Pleocyemata</taxon>
        <taxon>Brachyura</taxon>
        <taxon>Eubrachyura</taxon>
        <taxon>Majoidea</taxon>
        <taxon>Majidae</taxon>
        <taxon>Chionoecetes</taxon>
    </lineage>
</organism>
<gene>
    <name evidence="16" type="primary">PXN</name>
    <name evidence="16" type="ORF">GWK47_053119</name>
</gene>
<dbReference type="PROSITE" id="PS00478">
    <property type="entry name" value="LIM_DOMAIN_1"/>
    <property type="match status" value="3"/>
</dbReference>
<dbReference type="FunFam" id="2.10.110.10:FF:000009">
    <property type="entry name" value="Paxillin isoform 1"/>
    <property type="match status" value="1"/>
</dbReference>
<dbReference type="GO" id="GO:0031430">
    <property type="term" value="C:M band"/>
    <property type="evidence" value="ECO:0007669"/>
    <property type="project" value="UniProtKB-SubCell"/>
</dbReference>
<evidence type="ECO:0000256" key="13">
    <source>
        <dbReference type="SAM" id="Coils"/>
    </source>
</evidence>
<feature type="compositionally biased region" description="Low complexity" evidence="14">
    <location>
        <begin position="463"/>
        <end position="482"/>
    </location>
</feature>
<dbReference type="InterPro" id="IPR047075">
    <property type="entry name" value="Paxillin_TGFB1I1_LIM_dom1"/>
</dbReference>
<evidence type="ECO:0000256" key="14">
    <source>
        <dbReference type="SAM" id="MobiDB-lite"/>
    </source>
</evidence>
<evidence type="ECO:0000256" key="10">
    <source>
        <dbReference type="ARBA" id="ARBA00023212"/>
    </source>
</evidence>
<dbReference type="CDD" id="cd09411">
    <property type="entry name" value="LIM4_Paxillin"/>
    <property type="match status" value="1"/>
</dbReference>
<feature type="domain" description="LIM zinc-binding" evidence="15">
    <location>
        <begin position="858"/>
        <end position="929"/>
    </location>
</feature>
<keyword evidence="5 12" id="KW-0479">Metal-binding</keyword>
<dbReference type="FunFam" id="2.10.110.10:FF:000012">
    <property type="entry name" value="Paxillin isoform 1"/>
    <property type="match status" value="1"/>
</dbReference>
<evidence type="ECO:0000256" key="5">
    <source>
        <dbReference type="ARBA" id="ARBA00022723"/>
    </source>
</evidence>
<evidence type="ECO:0000256" key="1">
    <source>
        <dbReference type="ARBA" id="ARBA00004245"/>
    </source>
</evidence>